<proteinExistence type="predicted"/>
<dbReference type="InterPro" id="IPR000477">
    <property type="entry name" value="RT_dom"/>
</dbReference>
<feature type="domain" description="Reverse transcriptase" evidence="1">
    <location>
        <begin position="82"/>
        <end position="382"/>
    </location>
</feature>
<dbReference type="PROSITE" id="PS50878">
    <property type="entry name" value="RT_POL"/>
    <property type="match status" value="1"/>
</dbReference>
<dbReference type="EMBL" id="JAJDKQ010000029">
    <property type="protein sequence ID" value="MCB8562714.1"/>
    <property type="molecule type" value="Genomic_DNA"/>
</dbReference>
<evidence type="ECO:0000259" key="1">
    <source>
        <dbReference type="PROSITE" id="PS50878"/>
    </source>
</evidence>
<comment type="caution">
    <text evidence="2">The sequence shown here is derived from an EMBL/GenBank/DDBJ whole genome shotgun (WGS) entry which is preliminary data.</text>
</comment>
<dbReference type="AlphaFoldDB" id="A0AAW4VJN2"/>
<evidence type="ECO:0000313" key="3">
    <source>
        <dbReference type="Proteomes" id="UP001197827"/>
    </source>
</evidence>
<organism evidence="2 3">
    <name type="scientific">Faecalibacillus intestinalis</name>
    <dbReference type="NCBI Taxonomy" id="1982626"/>
    <lineage>
        <taxon>Bacteria</taxon>
        <taxon>Bacillati</taxon>
        <taxon>Bacillota</taxon>
        <taxon>Erysipelotrichia</taxon>
        <taxon>Erysipelotrichales</taxon>
        <taxon>Coprobacillaceae</taxon>
        <taxon>Faecalibacillus</taxon>
    </lineage>
</organism>
<dbReference type="InterPro" id="IPR056471">
    <property type="entry name" value="HD-CE"/>
</dbReference>
<name>A0AAW4VJN2_9FIRM</name>
<accession>A0AAW4VJN2</accession>
<dbReference type="Proteomes" id="UP001197827">
    <property type="component" value="Unassembled WGS sequence"/>
</dbReference>
<gene>
    <name evidence="2" type="ORF">LJD74_12025</name>
</gene>
<reference evidence="2" key="1">
    <citation type="submission" date="2021-10" db="EMBL/GenBank/DDBJ databases">
        <title>Collection of gut derived symbiotic bacterial strains cultured from healthy donors.</title>
        <authorList>
            <person name="Lin H."/>
            <person name="Littmann E."/>
            <person name="Kohout C."/>
            <person name="Pamer E.G."/>
        </authorList>
    </citation>
    <scope>NUCLEOTIDE SEQUENCE</scope>
    <source>
        <strain evidence="2">DFI.5.2</strain>
    </source>
</reference>
<protein>
    <recommendedName>
        <fullName evidence="1">Reverse transcriptase domain-containing protein</fullName>
    </recommendedName>
</protein>
<dbReference type="Pfam" id="PF24391">
    <property type="entry name" value="HD-CE"/>
    <property type="match status" value="1"/>
</dbReference>
<dbReference type="RefSeq" id="WP_117851887.1">
    <property type="nucleotide sequence ID" value="NZ_JAJDKQ010000029.1"/>
</dbReference>
<sequence>MEKYIEQAASIDNIYLAYLRLKNMVQNTELLLEQEILYFEKDIDQIEEFIKMKDGVEIINDDKLQKMKSSNPILEIRKIILNGADNCNFNKFDFITKIKKVDKDRVSYRPLTRFRFFDLVIMQSIFNVLFNNLKNFLPKENYGVKLSDNPKYLYANWTNQYKKFVSEQKKYGSEDSIYQYVYEYDIKEFYPSISQNRLIEDIAKSLNLKKESEFYKWIGKIIHYYNAENISKETQEIFQEYCKIYDEEKERKKSVRKIDRNDMGLPQGPLFSTFLAVFYIRNLYTEFKAEMNQRDVYDFIHFSYIDDGRIYLQDSKIKNIKVDEEINIEETPEEKISRILNDIFQKINECKLDKNDEEDTIIKTEKMMELNSDKVAFLSLDEKSVKNQLDFITNDASLINASINPRFEIPSDIENAVIKKHQAIKNTIEDMYKRVKEGERDKSIKESEIRKIKKEYITYSKRKANFLTRKISTKNKFYELVETIFECDIKEKEILKDDINGFNYYYNLLNLLRNAENDDNKIQYLVEKVSNYLKHYEKLSEKKVMMFFYYLATIKAVYQVKYSRFYKDMLLELRNKFKDNLLINKYYYSYQDDSWILEMNGEEINVEDNKEEKNDCDKEKEAIKYYIDNPIKIKKVTDVMINKDLIFRRSLIEFDEKDIEHIYKYDDINIYIRKSIDENDKNKVTLDDDYLKLNSDELLEYRKVKWLSLLVEFWKKEINLHGYINPAYLIFDNIRVRNKGIYKDKNLLKSNMAINNNKNDTFNLYGIKDEMIDYKEYLNNFFMDFFECEESIIVNKKGRTLKFWEYRILSSLQNKMFNRYDFFDLLEDITKNYEYLCHEVDTNFEKIRAIVDDNLGSSKDKDVIMCLHYYVHCVWKNGSKDLTFFTLHNQEHSIELIQNYMKLSPKLLNRFSLDKDEKFILFSACYLHDIGMLKGLSTKELYDLKNTKLIEFYEDVSKYFNEIKIIKMETMLRKIYLIHDQTESFFENMVRSQHPTRAKEDIVMDDMLPLTDLEKNYVAKVSVNHGNDYEKVYGIVSEEKFRNHKIDLRKISIWLRLLDLTDISKSRVTQAVFSRYFERMGTVSRFHWLKHLCVDNIEFRCNYDKDTKIHVSILINMNYLPVAEILKKNCEYIENSNINSIKCFQYEGTEENSIITYEKNDKKNNDCKKCNLLCSFLNVDNWFEKEIIQLNWYSSKYYNNEINFTLKYVLNNETMHDKFEIYSFSDKGRKKVSAEECMKEYMVK</sequence>
<evidence type="ECO:0000313" key="2">
    <source>
        <dbReference type="EMBL" id="MCB8562714.1"/>
    </source>
</evidence>